<dbReference type="GO" id="GO:0016787">
    <property type="term" value="F:hydrolase activity"/>
    <property type="evidence" value="ECO:0007669"/>
    <property type="project" value="UniProtKB-KW"/>
</dbReference>
<dbReference type="RefSeq" id="WP_377469360.1">
    <property type="nucleotide sequence ID" value="NZ_JBHLWN010000027.1"/>
</dbReference>
<sequence>MYIIRHCKAIGQAPEAELTREGFEQAHELADFLIDSGIDIIVCSPYLRAIQSIQPLAERLNLEITVEERLSERILSRENLPDWLDQLRASFTDLDRCLPGGESSRDAMKRITSVFDELSATRHKNIALVTHGNLMALLLKNFDSHFGFEQWQGLSNPDVYRISGLDYIPIIQRVWTLSS</sequence>
<dbReference type="CDD" id="cd07067">
    <property type="entry name" value="HP_PGM_like"/>
    <property type="match status" value="1"/>
</dbReference>
<evidence type="ECO:0000313" key="1">
    <source>
        <dbReference type="EMBL" id="MFC0212239.1"/>
    </source>
</evidence>
<proteinExistence type="predicted"/>
<dbReference type="SUPFAM" id="SSF53254">
    <property type="entry name" value="Phosphoglycerate mutase-like"/>
    <property type="match status" value="1"/>
</dbReference>
<dbReference type="InterPro" id="IPR013078">
    <property type="entry name" value="His_Pase_superF_clade-1"/>
</dbReference>
<dbReference type="PANTHER" id="PTHR16469:SF27">
    <property type="entry name" value="UBIQUITIN-ASSOCIATED AND SH3 DOMAIN-CONTAINING BA-RELATED"/>
    <property type="match status" value="1"/>
</dbReference>
<reference evidence="1 2" key="1">
    <citation type="submission" date="2024-09" db="EMBL/GenBank/DDBJ databases">
        <authorList>
            <person name="Sun Q."/>
            <person name="Mori K."/>
        </authorList>
    </citation>
    <scope>NUCLEOTIDE SEQUENCE [LARGE SCALE GENOMIC DNA]</scope>
    <source>
        <strain evidence="1 2">CCM 7759</strain>
    </source>
</reference>
<dbReference type="Proteomes" id="UP001589776">
    <property type="component" value="Unassembled WGS sequence"/>
</dbReference>
<organism evidence="1 2">
    <name type="scientific">Paenibacillus chartarius</name>
    <dbReference type="NCBI Taxonomy" id="747481"/>
    <lineage>
        <taxon>Bacteria</taxon>
        <taxon>Bacillati</taxon>
        <taxon>Bacillota</taxon>
        <taxon>Bacilli</taxon>
        <taxon>Bacillales</taxon>
        <taxon>Paenibacillaceae</taxon>
        <taxon>Paenibacillus</taxon>
    </lineage>
</organism>
<dbReference type="Pfam" id="PF00300">
    <property type="entry name" value="His_Phos_1"/>
    <property type="match status" value="1"/>
</dbReference>
<dbReference type="EC" id="3.1.3.-" evidence="1"/>
<evidence type="ECO:0000313" key="2">
    <source>
        <dbReference type="Proteomes" id="UP001589776"/>
    </source>
</evidence>
<name>A0ABV6DHW3_9BACL</name>
<dbReference type="InterPro" id="IPR051710">
    <property type="entry name" value="Phosphatase_SH3-domain"/>
</dbReference>
<dbReference type="PANTHER" id="PTHR16469">
    <property type="entry name" value="UBIQUITIN-ASSOCIATED AND SH3 DOMAIN-CONTAINING BA-RELATED"/>
    <property type="match status" value="1"/>
</dbReference>
<keyword evidence="1" id="KW-0378">Hydrolase</keyword>
<dbReference type="InterPro" id="IPR029033">
    <property type="entry name" value="His_PPase_superfam"/>
</dbReference>
<comment type="caution">
    <text evidence="1">The sequence shown here is derived from an EMBL/GenBank/DDBJ whole genome shotgun (WGS) entry which is preliminary data.</text>
</comment>
<gene>
    <name evidence="1" type="ORF">ACFFK0_07165</name>
</gene>
<dbReference type="EMBL" id="JBHLWN010000027">
    <property type="protein sequence ID" value="MFC0212239.1"/>
    <property type="molecule type" value="Genomic_DNA"/>
</dbReference>
<keyword evidence="2" id="KW-1185">Reference proteome</keyword>
<dbReference type="Gene3D" id="3.40.50.1240">
    <property type="entry name" value="Phosphoglycerate mutase-like"/>
    <property type="match status" value="1"/>
</dbReference>
<protein>
    <submittedName>
        <fullName evidence="1">Histidine phosphatase family protein</fullName>
        <ecNumber evidence="1">3.1.3.-</ecNumber>
    </submittedName>
</protein>
<accession>A0ABV6DHW3</accession>